<dbReference type="RefSeq" id="WP_190427072.1">
    <property type="nucleotide sequence ID" value="NZ_JAAOCA010000061.1"/>
</dbReference>
<evidence type="ECO:0000313" key="2">
    <source>
        <dbReference type="EMBL" id="MBD1602279.1"/>
    </source>
</evidence>
<organism evidence="2 3">
    <name type="scientific">Pseudomonas typographi</name>
    <dbReference type="NCBI Taxonomy" id="2715964"/>
    <lineage>
        <taxon>Bacteria</taxon>
        <taxon>Pseudomonadati</taxon>
        <taxon>Pseudomonadota</taxon>
        <taxon>Gammaproteobacteria</taxon>
        <taxon>Pseudomonadales</taxon>
        <taxon>Pseudomonadaceae</taxon>
        <taxon>Pseudomonas</taxon>
    </lineage>
</organism>
<proteinExistence type="predicted"/>
<evidence type="ECO:0000256" key="1">
    <source>
        <dbReference type="SAM" id="MobiDB-lite"/>
    </source>
</evidence>
<gene>
    <name evidence="2" type="ORF">HAQ05_26730</name>
</gene>
<comment type="caution">
    <text evidence="2">The sequence shown here is derived from an EMBL/GenBank/DDBJ whole genome shotgun (WGS) entry which is preliminary data.</text>
</comment>
<keyword evidence="3" id="KW-1185">Reference proteome</keyword>
<dbReference type="Proteomes" id="UP000805841">
    <property type="component" value="Unassembled WGS sequence"/>
</dbReference>
<feature type="region of interest" description="Disordered" evidence="1">
    <location>
        <begin position="52"/>
        <end position="77"/>
    </location>
</feature>
<dbReference type="EMBL" id="JAAOCA010000061">
    <property type="protein sequence ID" value="MBD1602279.1"/>
    <property type="molecule type" value="Genomic_DNA"/>
</dbReference>
<accession>A0ABR7Z9Z4</accession>
<protein>
    <submittedName>
        <fullName evidence="2">Uncharacterized protein</fullName>
    </submittedName>
</protein>
<sequence length="136" mass="15393">MKLGYCEGDTCGRDGCAGILDLHKVENCSCHINPPCGACTSPRGFCPVCGWEESEDPPPPPEPYKGTPWTPATPRPLDPTKVDWRYAQHTHFTMIKEGVYPLHMSREEVEREVRGTFGGRFERFKDGHFKYIAYTD</sequence>
<reference evidence="2 3" key="1">
    <citation type="journal article" date="2020" name="Insects">
        <title>Bacteria Belonging to Pseudomonas typographi sp. nov. from the Bark Beetle Ips typographus Have Genomic Potential to Aid in the Host Ecology.</title>
        <authorList>
            <person name="Peral-Aranega E."/>
            <person name="Saati-Santamaria Z."/>
            <person name="Kolarik M."/>
            <person name="Rivas R."/>
            <person name="Garcia-Fraile P."/>
        </authorList>
    </citation>
    <scope>NUCLEOTIDE SEQUENCE [LARGE SCALE GENOMIC DNA]</scope>
    <source>
        <strain evidence="2 3">CA3A</strain>
    </source>
</reference>
<name>A0ABR7Z9Z4_9PSED</name>
<evidence type="ECO:0000313" key="3">
    <source>
        <dbReference type="Proteomes" id="UP000805841"/>
    </source>
</evidence>